<evidence type="ECO:0000313" key="3">
    <source>
        <dbReference type="Proteomes" id="UP000633219"/>
    </source>
</evidence>
<dbReference type="Pfam" id="PF13115">
    <property type="entry name" value="YtkA"/>
    <property type="match status" value="1"/>
</dbReference>
<gene>
    <name evidence="2" type="ORF">JJB09_15775</name>
</gene>
<accession>A0A937CLS5</accession>
<name>A0A937CLS5_9HYPH</name>
<reference evidence="2" key="1">
    <citation type="submission" date="2021-01" db="EMBL/GenBank/DDBJ databases">
        <title>Rhizobium sp. strain KVB221 16S ribosomal RNA gene Genome sequencing and assembly.</title>
        <authorList>
            <person name="Kang M."/>
        </authorList>
    </citation>
    <scope>NUCLEOTIDE SEQUENCE</scope>
    <source>
        <strain evidence="2">KVB221</strain>
    </source>
</reference>
<dbReference type="Proteomes" id="UP000633219">
    <property type="component" value="Unassembled WGS sequence"/>
</dbReference>
<sequence length="147" mass="15765">MFPHLSRRAILFGMPAVFVATTTAAGLFSRSVPKKLDLALKKQTLAGLYSASIKPEHEPVVVGRMHAWVLTLADSSGKPIKKAAIGIKGGMPQHGHGLPTAPTVTRSFGDGRFLIEGIKFNMQGWWTINLSIDGSPGVDTVTFNIVL</sequence>
<proteinExistence type="predicted"/>
<evidence type="ECO:0000259" key="1">
    <source>
        <dbReference type="Pfam" id="PF13115"/>
    </source>
</evidence>
<dbReference type="EMBL" id="JAEQNC010000008">
    <property type="protein sequence ID" value="MBL0373490.1"/>
    <property type="molecule type" value="Genomic_DNA"/>
</dbReference>
<comment type="caution">
    <text evidence="2">The sequence shown here is derived from an EMBL/GenBank/DDBJ whole genome shotgun (WGS) entry which is preliminary data.</text>
</comment>
<evidence type="ECO:0000313" key="2">
    <source>
        <dbReference type="EMBL" id="MBL0373490.1"/>
    </source>
</evidence>
<dbReference type="AlphaFoldDB" id="A0A937CLS5"/>
<organism evidence="2 3">
    <name type="scientific">Rhizobium setariae</name>
    <dbReference type="NCBI Taxonomy" id="2801340"/>
    <lineage>
        <taxon>Bacteria</taxon>
        <taxon>Pseudomonadati</taxon>
        <taxon>Pseudomonadota</taxon>
        <taxon>Alphaproteobacteria</taxon>
        <taxon>Hyphomicrobiales</taxon>
        <taxon>Rhizobiaceae</taxon>
        <taxon>Rhizobium/Agrobacterium group</taxon>
        <taxon>Rhizobium</taxon>
    </lineage>
</organism>
<protein>
    <submittedName>
        <fullName evidence="2">FixH family protein</fullName>
    </submittedName>
</protein>
<dbReference type="InterPro" id="IPR032693">
    <property type="entry name" value="YtkA-like_dom"/>
</dbReference>
<dbReference type="RefSeq" id="WP_201660030.1">
    <property type="nucleotide sequence ID" value="NZ_JAEQNC010000008.1"/>
</dbReference>
<keyword evidence="3" id="KW-1185">Reference proteome</keyword>
<feature type="domain" description="YtkA-like" evidence="1">
    <location>
        <begin position="57"/>
        <end position="130"/>
    </location>
</feature>